<accession>A0AAE1GJC9</accession>
<feature type="coiled-coil region" evidence="1">
    <location>
        <begin position="60"/>
        <end position="94"/>
    </location>
</feature>
<comment type="caution">
    <text evidence="3">The sequence shown here is derived from an EMBL/GenBank/DDBJ whole genome shotgun (WGS) entry which is preliminary data.</text>
</comment>
<dbReference type="AlphaFoldDB" id="A0AAE1GJC9"/>
<evidence type="ECO:0000313" key="4">
    <source>
        <dbReference type="Proteomes" id="UP001286313"/>
    </source>
</evidence>
<evidence type="ECO:0000313" key="3">
    <source>
        <dbReference type="EMBL" id="KAK3890613.1"/>
    </source>
</evidence>
<evidence type="ECO:0000256" key="1">
    <source>
        <dbReference type="SAM" id="Coils"/>
    </source>
</evidence>
<name>A0AAE1GJC9_PETCI</name>
<proteinExistence type="predicted"/>
<reference evidence="3" key="1">
    <citation type="submission" date="2023-10" db="EMBL/GenBank/DDBJ databases">
        <title>Genome assemblies of two species of porcelain crab, Petrolisthes cinctipes and Petrolisthes manimaculis (Anomura: Porcellanidae).</title>
        <authorList>
            <person name="Angst P."/>
        </authorList>
    </citation>
    <scope>NUCLEOTIDE SEQUENCE</scope>
    <source>
        <strain evidence="3">PB745_01</strain>
        <tissue evidence="3">Gill</tissue>
    </source>
</reference>
<dbReference type="EMBL" id="JAWQEG010000406">
    <property type="protein sequence ID" value="KAK3890613.1"/>
    <property type="molecule type" value="Genomic_DNA"/>
</dbReference>
<dbReference type="Proteomes" id="UP001286313">
    <property type="component" value="Unassembled WGS sequence"/>
</dbReference>
<gene>
    <name evidence="3" type="ORF">Pcinc_005446</name>
</gene>
<keyword evidence="4" id="KW-1185">Reference proteome</keyword>
<protein>
    <submittedName>
        <fullName evidence="3">Uncharacterized protein</fullName>
    </submittedName>
</protein>
<feature type="region of interest" description="Disordered" evidence="2">
    <location>
        <begin position="102"/>
        <end position="121"/>
    </location>
</feature>
<keyword evidence="1" id="KW-0175">Coiled coil</keyword>
<evidence type="ECO:0000256" key="2">
    <source>
        <dbReference type="SAM" id="MobiDB-lite"/>
    </source>
</evidence>
<organism evidence="3 4">
    <name type="scientific">Petrolisthes cinctipes</name>
    <name type="common">Flat porcelain crab</name>
    <dbReference type="NCBI Taxonomy" id="88211"/>
    <lineage>
        <taxon>Eukaryota</taxon>
        <taxon>Metazoa</taxon>
        <taxon>Ecdysozoa</taxon>
        <taxon>Arthropoda</taxon>
        <taxon>Crustacea</taxon>
        <taxon>Multicrustacea</taxon>
        <taxon>Malacostraca</taxon>
        <taxon>Eumalacostraca</taxon>
        <taxon>Eucarida</taxon>
        <taxon>Decapoda</taxon>
        <taxon>Pleocyemata</taxon>
        <taxon>Anomura</taxon>
        <taxon>Galatheoidea</taxon>
        <taxon>Porcellanidae</taxon>
        <taxon>Petrolisthes</taxon>
    </lineage>
</organism>
<sequence length="121" mass="14194">MDGEEMLTLLDTQWKYFNDALDRIQRQSTESMKVADKKINDVITSLEYTQSRLDESLSNLTSVVKEKNEAFNEIQHLSEENKNLRTQLTGIMERLHYLDDQGRRNNLPFSGIPEQQGENWE</sequence>